<comment type="caution">
    <text evidence="5">The sequence shown here is derived from an EMBL/GenBank/DDBJ whole genome shotgun (WGS) entry which is preliminary data.</text>
</comment>
<dbReference type="InterPro" id="IPR050984">
    <property type="entry name" value="Gfo/Idh/MocA_domain"/>
</dbReference>
<keyword evidence="6" id="KW-1185">Reference proteome</keyword>
<keyword evidence="2" id="KW-0560">Oxidoreductase</keyword>
<dbReference type="OrthoDB" id="9781031at2"/>
<sequence length="324" mass="36503">MSSDKARIRWGIVGAGRIAKTFANDIEHAPHASLYAIAARKLESAQAFADGFSIAHAYGSYAELFADPNVDAVYIATPHSHHKDQAIAALRAGKHVLCEKPATVTPEELEEVIVVAIEERRYFMEGMWTYFMPVIQKAQQWIAEGRIGNLCHVRADFGFHLPYSPDLREYDNRLAGGCLLEMGIYPIAMAWLFLQRDPDTQTVWHHSAENGVEDDVVILNSYGKDTASAQLATSFRCKLDNYLTLIGDEGTISIADYWGAREAKLYSFNDCVDRFNETRPHQGFNYQIEHVSLAVLAGHLEPDCVRWEDSRAFQRQMAAIKTRF</sequence>
<evidence type="ECO:0000313" key="6">
    <source>
        <dbReference type="Proteomes" id="UP000005555"/>
    </source>
</evidence>
<evidence type="ECO:0000259" key="3">
    <source>
        <dbReference type="Pfam" id="PF01408"/>
    </source>
</evidence>
<comment type="similarity">
    <text evidence="1">Belongs to the Gfo/Idh/MocA family.</text>
</comment>
<evidence type="ECO:0000313" key="5">
    <source>
        <dbReference type="EMBL" id="EAS46532.1"/>
    </source>
</evidence>
<dbReference type="GO" id="GO:0000166">
    <property type="term" value="F:nucleotide binding"/>
    <property type="evidence" value="ECO:0007669"/>
    <property type="project" value="InterPro"/>
</dbReference>
<feature type="domain" description="Gfo/Idh/MocA-like oxidoreductase N-terminal" evidence="3">
    <location>
        <begin position="8"/>
        <end position="125"/>
    </location>
</feature>
<name>Q1YQM9_9GAMM</name>
<evidence type="ECO:0000256" key="2">
    <source>
        <dbReference type="ARBA" id="ARBA00023002"/>
    </source>
</evidence>
<accession>Q1YQM9</accession>
<dbReference type="Pfam" id="PF01408">
    <property type="entry name" value="GFO_IDH_MocA"/>
    <property type="match status" value="1"/>
</dbReference>
<dbReference type="Gene3D" id="3.40.50.720">
    <property type="entry name" value="NAD(P)-binding Rossmann-like Domain"/>
    <property type="match status" value="1"/>
</dbReference>
<protein>
    <submittedName>
        <fullName evidence="5">Predicted dehydrogenase</fullName>
    </submittedName>
</protein>
<dbReference type="SUPFAM" id="SSF51735">
    <property type="entry name" value="NAD(P)-binding Rossmann-fold domains"/>
    <property type="match status" value="1"/>
</dbReference>
<dbReference type="Gene3D" id="3.30.360.10">
    <property type="entry name" value="Dihydrodipicolinate Reductase, domain 2"/>
    <property type="match status" value="1"/>
</dbReference>
<dbReference type="eggNOG" id="COG0673">
    <property type="taxonomic scope" value="Bacteria"/>
</dbReference>
<dbReference type="STRING" id="314287.GB2207_06758"/>
<dbReference type="InterPro" id="IPR000683">
    <property type="entry name" value="Gfo/Idh/MocA-like_OxRdtase_N"/>
</dbReference>
<dbReference type="Proteomes" id="UP000005555">
    <property type="component" value="Unassembled WGS sequence"/>
</dbReference>
<dbReference type="InterPro" id="IPR055170">
    <property type="entry name" value="GFO_IDH_MocA-like_dom"/>
</dbReference>
<dbReference type="SUPFAM" id="SSF55347">
    <property type="entry name" value="Glyceraldehyde-3-phosphate dehydrogenase-like, C-terminal domain"/>
    <property type="match status" value="1"/>
</dbReference>
<evidence type="ECO:0000256" key="1">
    <source>
        <dbReference type="ARBA" id="ARBA00010928"/>
    </source>
</evidence>
<dbReference type="InterPro" id="IPR036291">
    <property type="entry name" value="NAD(P)-bd_dom_sf"/>
</dbReference>
<dbReference type="HOGENOM" id="CLU_023194_7_2_6"/>
<organism evidence="5 6">
    <name type="scientific">gamma proteobacterium HTCC2207</name>
    <dbReference type="NCBI Taxonomy" id="314287"/>
    <lineage>
        <taxon>Bacteria</taxon>
        <taxon>Pseudomonadati</taxon>
        <taxon>Pseudomonadota</taxon>
        <taxon>Gammaproteobacteria</taxon>
        <taxon>Cellvibrionales</taxon>
        <taxon>Porticoccaceae</taxon>
        <taxon>SAR92 clade</taxon>
    </lineage>
</organism>
<dbReference type="PANTHER" id="PTHR22604:SF105">
    <property type="entry name" value="TRANS-1,2-DIHYDROBENZENE-1,2-DIOL DEHYDROGENASE"/>
    <property type="match status" value="1"/>
</dbReference>
<dbReference type="EMBL" id="AAPI01000006">
    <property type="protein sequence ID" value="EAS46532.1"/>
    <property type="molecule type" value="Genomic_DNA"/>
</dbReference>
<reference evidence="5 6" key="1">
    <citation type="submission" date="2006-03" db="EMBL/GenBank/DDBJ databases">
        <authorList>
            <person name="Giovannoni S.J."/>
            <person name="Cho J.-C."/>
            <person name="Ferriera S."/>
            <person name="Johnson J."/>
            <person name="Kravitz S."/>
            <person name="Halpern A."/>
            <person name="Remington K."/>
            <person name="Beeson K."/>
            <person name="Tran B."/>
            <person name="Rogers Y.-H."/>
            <person name="Friedman R."/>
            <person name="Venter J.C."/>
        </authorList>
    </citation>
    <scope>NUCLEOTIDE SEQUENCE [LARGE SCALE GENOMIC DNA]</scope>
    <source>
        <strain evidence="5 6">HTCC2207</strain>
    </source>
</reference>
<dbReference type="AlphaFoldDB" id="Q1YQM9"/>
<dbReference type="GO" id="GO:0016491">
    <property type="term" value="F:oxidoreductase activity"/>
    <property type="evidence" value="ECO:0007669"/>
    <property type="project" value="UniProtKB-KW"/>
</dbReference>
<gene>
    <name evidence="5" type="ORF">GB2207_06758</name>
</gene>
<proteinExistence type="inferred from homology"/>
<feature type="domain" description="GFO/IDH/MocA-like oxidoreductase" evidence="4">
    <location>
        <begin position="135"/>
        <end position="252"/>
    </location>
</feature>
<dbReference type="Pfam" id="PF22725">
    <property type="entry name" value="GFO_IDH_MocA_C3"/>
    <property type="match status" value="1"/>
</dbReference>
<evidence type="ECO:0000259" key="4">
    <source>
        <dbReference type="Pfam" id="PF22725"/>
    </source>
</evidence>
<dbReference type="PANTHER" id="PTHR22604">
    <property type="entry name" value="OXIDOREDUCTASES"/>
    <property type="match status" value="1"/>
</dbReference>